<feature type="region of interest" description="Disordered" evidence="1">
    <location>
        <begin position="285"/>
        <end position="364"/>
    </location>
</feature>
<proteinExistence type="predicted"/>
<dbReference type="AlphaFoldDB" id="A0A8H6KX08"/>
<keyword evidence="4" id="KW-1185">Reference proteome</keyword>
<feature type="compositionally biased region" description="Polar residues" evidence="1">
    <location>
        <begin position="328"/>
        <end position="338"/>
    </location>
</feature>
<feature type="region of interest" description="Disordered" evidence="1">
    <location>
        <begin position="1"/>
        <end position="23"/>
    </location>
</feature>
<dbReference type="PANTHER" id="PTHR38113">
    <property type="match status" value="1"/>
</dbReference>
<dbReference type="OrthoDB" id="5288828at2759"/>
<feature type="domain" description="DUF2293" evidence="2">
    <location>
        <begin position="176"/>
        <end position="264"/>
    </location>
</feature>
<accession>A0A8H6KX08</accession>
<protein>
    <recommendedName>
        <fullName evidence="2">DUF2293 domain-containing protein</fullName>
    </recommendedName>
</protein>
<feature type="compositionally biased region" description="Basic residues" evidence="1">
    <location>
        <begin position="349"/>
        <end position="364"/>
    </location>
</feature>
<name>A0A8H6KX08_9PEZI</name>
<dbReference type="Pfam" id="PF10056">
    <property type="entry name" value="DUF2293"/>
    <property type="match status" value="1"/>
</dbReference>
<gene>
    <name evidence="3" type="ORF">CMUS01_04466</name>
</gene>
<evidence type="ECO:0000256" key="1">
    <source>
        <dbReference type="SAM" id="MobiDB-lite"/>
    </source>
</evidence>
<dbReference type="PANTHER" id="PTHR38113:SF1">
    <property type="entry name" value="DUF2293 DOMAIN-CONTAINING PROTEIN"/>
    <property type="match status" value="1"/>
</dbReference>
<feature type="compositionally biased region" description="Acidic residues" evidence="1">
    <location>
        <begin position="286"/>
        <end position="298"/>
    </location>
</feature>
<organism evidence="3 4">
    <name type="scientific">Colletotrichum musicola</name>
    <dbReference type="NCBI Taxonomy" id="2175873"/>
    <lineage>
        <taxon>Eukaryota</taxon>
        <taxon>Fungi</taxon>
        <taxon>Dikarya</taxon>
        <taxon>Ascomycota</taxon>
        <taxon>Pezizomycotina</taxon>
        <taxon>Sordariomycetes</taxon>
        <taxon>Hypocreomycetidae</taxon>
        <taxon>Glomerellales</taxon>
        <taxon>Glomerellaceae</taxon>
        <taxon>Colletotrichum</taxon>
        <taxon>Colletotrichum orchidearum species complex</taxon>
    </lineage>
</organism>
<sequence length="778" mass="88273">MGREKRAQPGLATAKDRHKRAGKITKAIDRSEPLPPGLVAAKPMNAVTKSKHQSYFEFIENKDKKKPLLFEITADRAPPPGMTHIPIGNPELTERCKEISREEGASVYIVTRAKKEASELSQQIHRVGHHIREYIVERAMRELGQQTFYEAPTTGPDDVEKIPDSQAEINRQADAALRELFPRIPHTDRQQIIDHAFRKGKQFKGEPVVGLQRELSLSRRVQLAVLAHIRHSHTRYDALLRETSWHNARRATEQLCLDILVKWRGDDENGRNQLDEILREVVVLSDDSDENSEEEPDSDSSAVLTDRSVHTTRRVSAPAVQCDPPNRNRLSTAGQSRPGSPRVVATSGKQKRMLKKQRRKEKHRARNFGRYGAEAAREAARNAAWTLAMERQRRANIPPPAQDVPAHLPPGSSLNKVNEFGNVVGPTTLAPEGLRQLRDCQLQDFLHPSIEPRSPDVAGPPRYNRPLVQYGDLADDQPRRRMLSPPRHVVGREEDRYLPRQVTQSYPAHARPFPDGHGLSRAPVGSYYDAPQGPVQPPVYEVPRPGDPFMRRNEAVLGDRCNPIMIEDQQIHPQTIVLSPGESVRDRFGPDVEILSVHRPPRNLVPFLERQHVAPRDEGFIRLRENRPAEYRDSMREEGFLRIREHPGTLSRQPVPMSSGRPMAVDPFQHRPFDLPEQAIYGRRAERVVPAEFTYPGHAPPFLERVTQGNLHDFRQPAFNGARAEQYSHHSTQGAYGIPVHRQAHPAARLESTGFERYSPISRRQPQWPVSDDVIVLD</sequence>
<dbReference type="InterPro" id="IPR018744">
    <property type="entry name" value="DUF2293"/>
</dbReference>
<evidence type="ECO:0000259" key="2">
    <source>
        <dbReference type="Pfam" id="PF10056"/>
    </source>
</evidence>
<dbReference type="EMBL" id="WIGM01000121">
    <property type="protein sequence ID" value="KAF6838860.1"/>
    <property type="molecule type" value="Genomic_DNA"/>
</dbReference>
<reference evidence="3" key="1">
    <citation type="journal article" date="2020" name="Phytopathology">
        <title>Genome Sequence Resources of Colletotrichum truncatum, C. plurivorum, C. musicola, and C. sojae: Four Species Pathogenic to Soybean (Glycine max).</title>
        <authorList>
            <person name="Rogerio F."/>
            <person name="Boufleur T.R."/>
            <person name="Ciampi-Guillardi M."/>
            <person name="Sukno S.A."/>
            <person name="Thon M.R."/>
            <person name="Massola Junior N.S."/>
            <person name="Baroncelli R."/>
        </authorList>
    </citation>
    <scope>NUCLEOTIDE SEQUENCE</scope>
    <source>
        <strain evidence="3">LFN0074</strain>
    </source>
</reference>
<comment type="caution">
    <text evidence="3">The sequence shown here is derived from an EMBL/GenBank/DDBJ whole genome shotgun (WGS) entry which is preliminary data.</text>
</comment>
<dbReference type="Proteomes" id="UP000639643">
    <property type="component" value="Unassembled WGS sequence"/>
</dbReference>
<evidence type="ECO:0000313" key="3">
    <source>
        <dbReference type="EMBL" id="KAF6838860.1"/>
    </source>
</evidence>
<evidence type="ECO:0000313" key="4">
    <source>
        <dbReference type="Proteomes" id="UP000639643"/>
    </source>
</evidence>